<proteinExistence type="predicted"/>
<dbReference type="Proteomes" id="UP000317465">
    <property type="component" value="Chromosome"/>
</dbReference>
<evidence type="ECO:0000313" key="1">
    <source>
        <dbReference type="EMBL" id="BBL10080.1"/>
    </source>
</evidence>
<sequence length="444" mass="49419">MTMKKLILTLCLAATGTFAAVAQMRLTLDQALDLALSENPTIKVAEMEVQRYDYVKRQTWGGLLPQVSVTGQVNHSFIVQQMSKGFSLGNDPYTTLSGAVDALVPLFAPQVYRMMKMNDKQMATAVEAARSSRITLTAEVKKAFYNILLAEQSLDVLRESQATVQRTVDDTSVQYENGLTSEYDLLTAQVQLSNLKPSILQTENSIRIAKLMLKMYLSIPEQVEIEVEGELDAMRDKVLAGTEGLTTDTSDNSDLRTLELQEDLLRLQLKAENASRLPTIGAFGNFTLTGNNMGSVSFDQATMEMTTIKDGYFWQNPLSAGIRVSVPLFSGLTKMNRSREIKNQISQIGLQRTYARQQVDVQVRSALNDLLTARETMYAQELTVEQARKAYSISDTRYRAGAGTILELNSAQLAQTQAQLNYSQAIFDYLTAKAEYDRIVGKEK</sequence>
<organism evidence="1 2">
    <name type="scientific">Alistipes onderdonkii subsp. vulgaris</name>
    <dbReference type="NCBI Taxonomy" id="2585117"/>
    <lineage>
        <taxon>Bacteria</taxon>
        <taxon>Pseudomonadati</taxon>
        <taxon>Bacteroidota</taxon>
        <taxon>Bacteroidia</taxon>
        <taxon>Bacteroidales</taxon>
        <taxon>Rikenellaceae</taxon>
        <taxon>Alistipes</taxon>
    </lineage>
</organism>
<reference evidence="1 2" key="1">
    <citation type="journal article" date="2020" name="Int. J. Syst. Evol. Microbiol.">
        <title>Alistipes communis sp. nov., Alistipes dispar sp. nov. and Alistipes onderdonkii subsp. vulgaris subsp. nov., isolated from human faeces, and creation of Alistipes onderdonkii subsp. onderdonkii subsp. nov.</title>
        <authorList>
            <person name="Sakamoto M."/>
            <person name="Ikeyama N."/>
            <person name="Ogata Y."/>
            <person name="Suda W."/>
            <person name="Iino T."/>
            <person name="Hattori M."/>
            <person name="Ohkuma M."/>
        </authorList>
    </citation>
    <scope>NUCLEOTIDE SEQUENCE [LARGE SCALE GENOMIC DNA]</scope>
    <source>
        <strain evidence="1 2">5CPYCFAH4</strain>
    </source>
</reference>
<evidence type="ECO:0000313" key="2">
    <source>
        <dbReference type="Proteomes" id="UP000317465"/>
    </source>
</evidence>
<dbReference type="EMBL" id="AP019737">
    <property type="protein sequence ID" value="BBL10080.1"/>
    <property type="molecule type" value="Genomic_DNA"/>
</dbReference>
<gene>
    <name evidence="1" type="ORF">A5CPYCFAH4_23040</name>
</gene>
<keyword evidence="2" id="KW-1185">Reference proteome</keyword>
<accession>A0ACA8R048</accession>
<name>A0ACA8R048_9BACT</name>
<protein>
    <submittedName>
        <fullName evidence="1">Transporter</fullName>
    </submittedName>
</protein>